<evidence type="ECO:0000256" key="4">
    <source>
        <dbReference type="ARBA" id="ARBA00023136"/>
    </source>
</evidence>
<dbReference type="SUPFAM" id="SSF103515">
    <property type="entry name" value="Autotransporter"/>
    <property type="match status" value="1"/>
</dbReference>
<dbReference type="EMBL" id="JACHHT010000002">
    <property type="protein sequence ID" value="MBB6522662.1"/>
    <property type="molecule type" value="Genomic_DNA"/>
</dbReference>
<evidence type="ECO:0000313" key="8">
    <source>
        <dbReference type="Proteomes" id="UP000528457"/>
    </source>
</evidence>
<feature type="chain" id="PRO_5030793118" evidence="6">
    <location>
        <begin position="22"/>
        <end position="253"/>
    </location>
</feature>
<proteinExistence type="inferred from homology"/>
<dbReference type="GO" id="GO:0009279">
    <property type="term" value="C:cell outer membrane"/>
    <property type="evidence" value="ECO:0007669"/>
    <property type="project" value="UniProtKB-SubCell"/>
</dbReference>
<keyword evidence="5" id="KW-0998">Cell outer membrane</keyword>
<organism evidence="7 8">
    <name type="scientific">Pseudoteredinibacter isoporae</name>
    <dbReference type="NCBI Taxonomy" id="570281"/>
    <lineage>
        <taxon>Bacteria</taxon>
        <taxon>Pseudomonadati</taxon>
        <taxon>Pseudomonadota</taxon>
        <taxon>Gammaproteobacteria</taxon>
        <taxon>Cellvibrionales</taxon>
        <taxon>Cellvibrionaceae</taxon>
        <taxon>Pseudoteredinibacter</taxon>
    </lineage>
</organism>
<evidence type="ECO:0000256" key="3">
    <source>
        <dbReference type="ARBA" id="ARBA00022729"/>
    </source>
</evidence>
<comment type="similarity">
    <text evidence="2">Belongs to the MipA/OmpV family.</text>
</comment>
<name>A0A7X0MZ14_9GAMM</name>
<comment type="caution">
    <text evidence="7">The sequence shown here is derived from an EMBL/GenBank/DDBJ whole genome shotgun (WGS) entry which is preliminary data.</text>
</comment>
<evidence type="ECO:0000256" key="1">
    <source>
        <dbReference type="ARBA" id="ARBA00004442"/>
    </source>
</evidence>
<accession>A0A7X0MZ14</accession>
<dbReference type="FunCoup" id="A0A7X0MZ14">
    <property type="interactions" value="71"/>
</dbReference>
<evidence type="ECO:0000313" key="7">
    <source>
        <dbReference type="EMBL" id="MBB6522662.1"/>
    </source>
</evidence>
<evidence type="ECO:0000256" key="5">
    <source>
        <dbReference type="ARBA" id="ARBA00023237"/>
    </source>
</evidence>
<comment type="subcellular location">
    <subcellularLocation>
        <location evidence="1">Cell outer membrane</location>
    </subcellularLocation>
</comment>
<gene>
    <name evidence="7" type="ORF">HNR48_002947</name>
</gene>
<dbReference type="InterPro" id="IPR010583">
    <property type="entry name" value="MipA"/>
</dbReference>
<dbReference type="PANTHER" id="PTHR38776">
    <property type="entry name" value="MLTA-INTERACTING PROTEIN-RELATED"/>
    <property type="match status" value="1"/>
</dbReference>
<dbReference type="InParanoid" id="A0A7X0MZ14"/>
<keyword evidence="8" id="KW-1185">Reference proteome</keyword>
<dbReference type="AlphaFoldDB" id="A0A7X0MZ14"/>
<reference evidence="7 8" key="1">
    <citation type="submission" date="2020-08" db="EMBL/GenBank/DDBJ databases">
        <title>Genomic Encyclopedia of Type Strains, Phase IV (KMG-IV): sequencing the most valuable type-strain genomes for metagenomic binning, comparative biology and taxonomic classification.</title>
        <authorList>
            <person name="Goeker M."/>
        </authorList>
    </citation>
    <scope>NUCLEOTIDE SEQUENCE [LARGE SCALE GENOMIC DNA]</scope>
    <source>
        <strain evidence="7 8">DSM 22368</strain>
    </source>
</reference>
<evidence type="ECO:0000256" key="6">
    <source>
        <dbReference type="SAM" id="SignalP"/>
    </source>
</evidence>
<keyword evidence="4" id="KW-0472">Membrane</keyword>
<sequence>MRFYQFLTAACLSAIALGASAQDNDHDDEGGEFALGIIAANDKSIYVGGKDEVQPFPFIQARWGNFYFEGPSLGYVLYEDNAWTLTSSLSLDGIGDSDRDNSRLLADMPKFDSVVMGEIGISHEAVWGELSFSMAADISNSHDGYTAELEYGYPIEIGSWMIEPSIGVKWSSDKVNQYFYGVEQQYVRADRPFYRPDAGIDYGAGITAMYPFMKQHAIIVHAEYESFSKEISDSPIVDRDNTVTFGIGYVYRF</sequence>
<dbReference type="Pfam" id="PF06629">
    <property type="entry name" value="MipA"/>
    <property type="match status" value="1"/>
</dbReference>
<dbReference type="Proteomes" id="UP000528457">
    <property type="component" value="Unassembled WGS sequence"/>
</dbReference>
<feature type="signal peptide" evidence="6">
    <location>
        <begin position="1"/>
        <end position="21"/>
    </location>
</feature>
<evidence type="ECO:0000256" key="2">
    <source>
        <dbReference type="ARBA" id="ARBA00005722"/>
    </source>
</evidence>
<protein>
    <submittedName>
        <fullName evidence="7">Outer membrane protein</fullName>
    </submittedName>
</protein>
<dbReference type="RefSeq" id="WP_166845458.1">
    <property type="nucleotide sequence ID" value="NZ_JAAONY010000002.1"/>
</dbReference>
<dbReference type="PANTHER" id="PTHR38776:SF1">
    <property type="entry name" value="MLTA-INTERACTING PROTEIN-RELATED"/>
    <property type="match status" value="1"/>
</dbReference>
<keyword evidence="3 6" id="KW-0732">Signal</keyword>
<dbReference type="InterPro" id="IPR036709">
    <property type="entry name" value="Autotransporte_beta_dom_sf"/>
</dbReference>
<dbReference type="Gene3D" id="2.40.160.20">
    <property type="match status" value="1"/>
</dbReference>